<proteinExistence type="predicted"/>
<keyword evidence="4" id="KW-1185">Reference proteome</keyword>
<dbReference type="Proteomes" id="UP001432011">
    <property type="component" value="Chromosome"/>
</dbReference>
<protein>
    <submittedName>
        <fullName evidence="3">CPCC family cysteine-rich protein</fullName>
    </submittedName>
</protein>
<evidence type="ECO:0000256" key="1">
    <source>
        <dbReference type="SAM" id="MobiDB-lite"/>
    </source>
</evidence>
<dbReference type="RefSeq" id="WP_205830730.1">
    <property type="nucleotide sequence ID" value="NZ_CP108085.1"/>
</dbReference>
<accession>A0ABZ1SQ33</accession>
<reference evidence="3" key="1">
    <citation type="submission" date="2022-10" db="EMBL/GenBank/DDBJ databases">
        <title>The complete genomes of actinobacterial strains from the NBC collection.</title>
        <authorList>
            <person name="Joergensen T.S."/>
            <person name="Alvarez Arevalo M."/>
            <person name="Sterndorff E.B."/>
            <person name="Faurdal D."/>
            <person name="Vuksanovic O."/>
            <person name="Mourched A.-S."/>
            <person name="Charusanti P."/>
            <person name="Shaw S."/>
            <person name="Blin K."/>
            <person name="Weber T."/>
        </authorList>
    </citation>
    <scope>NUCLEOTIDE SEQUENCE</scope>
    <source>
        <strain evidence="3">NBC_00254</strain>
    </source>
</reference>
<name>A0ABZ1SQ33_9ACTN</name>
<organism evidence="3 4">
    <name type="scientific">Microbispora hainanensis</name>
    <dbReference type="NCBI Taxonomy" id="568844"/>
    <lineage>
        <taxon>Bacteria</taxon>
        <taxon>Bacillati</taxon>
        <taxon>Actinomycetota</taxon>
        <taxon>Actinomycetes</taxon>
        <taxon>Streptosporangiales</taxon>
        <taxon>Streptosporangiaceae</taxon>
        <taxon>Microbispora</taxon>
    </lineage>
</organism>
<dbReference type="EMBL" id="CP108085">
    <property type="protein sequence ID" value="WUP75126.1"/>
    <property type="molecule type" value="Genomic_DNA"/>
</dbReference>
<evidence type="ECO:0000313" key="3">
    <source>
        <dbReference type="EMBL" id="WUP75126.1"/>
    </source>
</evidence>
<sequence>MDNVNRRPKKSSGGIEVFKEYVEITTNRSMHAPEGSCPHACPCCGYLTLDSRGWYQICPLCFWEDEGQDDHDADDIRRGSPNYGLSLTQARLNFRQFRAYMERYVHKVRPPRREEFPTDTDPGPPIRDPG</sequence>
<dbReference type="InterPro" id="IPR025983">
    <property type="entry name" value="Cys_rich_CPCC"/>
</dbReference>
<gene>
    <name evidence="3" type="ORF">OG913_38260</name>
</gene>
<evidence type="ECO:0000313" key="4">
    <source>
        <dbReference type="Proteomes" id="UP001432011"/>
    </source>
</evidence>
<feature type="domain" description="Cysteine-rich CPCC" evidence="2">
    <location>
        <begin position="40"/>
        <end position="115"/>
    </location>
</feature>
<dbReference type="Pfam" id="PF14206">
    <property type="entry name" value="Cys_rich_CPCC"/>
    <property type="match status" value="1"/>
</dbReference>
<feature type="region of interest" description="Disordered" evidence="1">
    <location>
        <begin position="109"/>
        <end position="130"/>
    </location>
</feature>
<evidence type="ECO:0000259" key="2">
    <source>
        <dbReference type="Pfam" id="PF14206"/>
    </source>
</evidence>